<sequence length="31" mass="3558">MNLFTTVGDLTILGLREIHNLIYNKKLCNPL</sequence>
<proteinExistence type="predicted"/>
<dbReference type="EMBL" id="MH733010">
    <property type="protein sequence ID" value="AXV47398.1"/>
    <property type="molecule type" value="Genomic_DNA"/>
</dbReference>
<evidence type="ECO:0000313" key="1">
    <source>
        <dbReference type="EMBL" id="AXV47398.1"/>
    </source>
</evidence>
<accession>A0A385G0G8</accession>
<protein>
    <submittedName>
        <fullName evidence="1">Uncharacterized protein</fullName>
    </submittedName>
</protein>
<organism evidence="1">
    <name type="scientific">Klebsiella pneumoniae</name>
    <dbReference type="NCBI Taxonomy" id="573"/>
    <lineage>
        <taxon>Bacteria</taxon>
        <taxon>Pseudomonadati</taxon>
        <taxon>Pseudomonadota</taxon>
        <taxon>Gammaproteobacteria</taxon>
        <taxon>Enterobacterales</taxon>
        <taxon>Enterobacteriaceae</taxon>
        <taxon>Klebsiella/Raoultella group</taxon>
        <taxon>Klebsiella</taxon>
        <taxon>Klebsiella pneumoniae complex</taxon>
    </lineage>
</organism>
<dbReference type="AlphaFoldDB" id="A0A385G0G8"/>
<keyword evidence="1" id="KW-0614">Plasmid</keyword>
<name>A0A385G0G8_KLEPN</name>
<geneLocation type="plasmid" evidence="1">
    <name>pKP14812-MCR-1</name>
</geneLocation>
<reference evidence="1" key="1">
    <citation type="submission" date="2018-08" db="EMBL/GenBank/DDBJ databases">
        <authorList>
            <person name="Mu J.-J."/>
            <person name="Lin Y.-C."/>
        </authorList>
    </citation>
    <scope>NUCLEOTIDE SEQUENCE</scope>
    <source>
        <strain evidence="1">KP14812</strain>
        <plasmid evidence="1">pKP14812-MCR-1</plasmid>
    </source>
</reference>